<gene>
    <name evidence="2" type="ORF">BN1356_00273</name>
</gene>
<evidence type="ECO:0000256" key="1">
    <source>
        <dbReference type="SAM" id="Phobius"/>
    </source>
</evidence>
<feature type="transmembrane region" description="Helical" evidence="1">
    <location>
        <begin position="85"/>
        <end position="107"/>
    </location>
</feature>
<dbReference type="OrthoDB" id="2237189at2"/>
<reference evidence="3" key="1">
    <citation type="submission" date="2015-03" db="EMBL/GenBank/DDBJ databases">
        <authorList>
            <person name="Urmite Genomes"/>
        </authorList>
    </citation>
    <scope>NUCLEOTIDE SEQUENCE [LARGE SCALE GENOMIC DNA]</scope>
    <source>
        <strain evidence="3">FF10</strain>
    </source>
</reference>
<dbReference type="AlphaFoldDB" id="A0A0E4CRY2"/>
<keyword evidence="3" id="KW-1185">Reference proteome</keyword>
<dbReference type="RefSeq" id="WP_093649639.1">
    <property type="nucleotide sequence ID" value="NZ_CTEN01000001.1"/>
</dbReference>
<dbReference type="STRING" id="1608583.BN1356_00273"/>
<dbReference type="Proteomes" id="UP000198604">
    <property type="component" value="Unassembled WGS sequence"/>
</dbReference>
<evidence type="ECO:0000313" key="2">
    <source>
        <dbReference type="EMBL" id="CQR23907.1"/>
    </source>
</evidence>
<proteinExistence type="predicted"/>
<name>A0A0E4CRY2_9STRE</name>
<protein>
    <recommendedName>
        <fullName evidence="4">DUF3899 domain-containing protein</fullName>
    </recommendedName>
</protein>
<accession>A0A0E4CRY2</accession>
<sequence>MLLFLISGIALTILAGFYLMTQVFQMVKIDAYYRGIKHPKFWAFLASTGQRGDGLILYLLKRRNFQRETMSDKDFLAFQSYKGRALVALIFQLVGAAMTIIALILYLR</sequence>
<dbReference type="EMBL" id="CTEN01000001">
    <property type="protein sequence ID" value="CQR23907.1"/>
    <property type="molecule type" value="Genomic_DNA"/>
</dbReference>
<evidence type="ECO:0008006" key="4">
    <source>
        <dbReference type="Google" id="ProtNLM"/>
    </source>
</evidence>
<organism evidence="2 3">
    <name type="scientific">Streptococcus varani</name>
    <dbReference type="NCBI Taxonomy" id="1608583"/>
    <lineage>
        <taxon>Bacteria</taxon>
        <taxon>Bacillati</taxon>
        <taxon>Bacillota</taxon>
        <taxon>Bacilli</taxon>
        <taxon>Lactobacillales</taxon>
        <taxon>Streptococcaceae</taxon>
        <taxon>Streptococcus</taxon>
    </lineage>
</organism>
<keyword evidence="1" id="KW-0812">Transmembrane</keyword>
<keyword evidence="1" id="KW-1133">Transmembrane helix</keyword>
<evidence type="ECO:0000313" key="3">
    <source>
        <dbReference type="Proteomes" id="UP000198604"/>
    </source>
</evidence>
<keyword evidence="1" id="KW-0472">Membrane</keyword>